<gene>
    <name evidence="2" type="ORF">FM121_01965</name>
</gene>
<dbReference type="PANTHER" id="PTHR43792">
    <property type="entry name" value="GNAT FAMILY, PUTATIVE (AFU_ORTHOLOGUE AFUA_3G00765)-RELATED-RELATED"/>
    <property type="match status" value="1"/>
</dbReference>
<dbReference type="RefSeq" id="WP_086950481.1">
    <property type="nucleotide sequence ID" value="NZ_FWFD01000004.1"/>
</dbReference>
<feature type="domain" description="N-acetyltransferase" evidence="1">
    <location>
        <begin position="10"/>
        <end position="173"/>
    </location>
</feature>
<dbReference type="AlphaFoldDB" id="A0A1X6WKQ3"/>
<dbReference type="GO" id="GO:0008999">
    <property type="term" value="F:protein-N-terminal-alanine acetyltransferase activity"/>
    <property type="evidence" value="ECO:0007669"/>
    <property type="project" value="TreeGrafter"/>
</dbReference>
<dbReference type="PROSITE" id="PS51186">
    <property type="entry name" value="GNAT"/>
    <property type="match status" value="1"/>
</dbReference>
<evidence type="ECO:0000313" key="2">
    <source>
        <dbReference type="EMBL" id="SLM84830.1"/>
    </source>
</evidence>
<dbReference type="GO" id="GO:0005737">
    <property type="term" value="C:cytoplasm"/>
    <property type="evidence" value="ECO:0007669"/>
    <property type="project" value="TreeGrafter"/>
</dbReference>
<proteinExistence type="predicted"/>
<dbReference type="InterPro" id="IPR051531">
    <property type="entry name" value="N-acetyltransferase"/>
</dbReference>
<sequence>MVETLETPRLTLRKMTVADSEEVFENWTSSEAVARYLTWAPHSSVDITKDWLTFQEKSDTVDWGIILKETNQLIGNISVIEDKPKIKSKTLGYALGEKFWNQGYMSESLTKVIEFLFETTDVNRIDAEHDIENPGSGRVMEKSGMTFEGILRKAGLNNQGIVDVAFYSILRSDRV</sequence>
<dbReference type="EMBL" id="FWFD01000004">
    <property type="protein sequence ID" value="SLM84830.1"/>
    <property type="molecule type" value="Genomic_DNA"/>
</dbReference>
<keyword evidence="2" id="KW-0808">Transferase</keyword>
<dbReference type="InterPro" id="IPR000182">
    <property type="entry name" value="GNAT_dom"/>
</dbReference>
<dbReference type="SUPFAM" id="SSF55729">
    <property type="entry name" value="Acyl-CoA N-acyltransferases (Nat)"/>
    <property type="match status" value="1"/>
</dbReference>
<dbReference type="PANTHER" id="PTHR43792:SF9">
    <property type="entry name" value="RIBOSOMAL-PROTEIN-ALANINE ACETYLTRANSFERASE"/>
    <property type="match status" value="1"/>
</dbReference>
<evidence type="ECO:0000259" key="1">
    <source>
        <dbReference type="PROSITE" id="PS51186"/>
    </source>
</evidence>
<dbReference type="Pfam" id="PF13302">
    <property type="entry name" value="Acetyltransf_3"/>
    <property type="match status" value="1"/>
</dbReference>
<dbReference type="InterPro" id="IPR016181">
    <property type="entry name" value="Acyl_CoA_acyltransferase"/>
</dbReference>
<dbReference type="Gene3D" id="3.40.630.30">
    <property type="match status" value="1"/>
</dbReference>
<accession>A0A1X6WKQ3</accession>
<dbReference type="Proteomes" id="UP000195918">
    <property type="component" value="Unassembled WGS sequence"/>
</dbReference>
<reference evidence="3" key="1">
    <citation type="submission" date="2017-02" db="EMBL/GenBank/DDBJ databases">
        <authorList>
            <person name="Dridi B."/>
        </authorList>
    </citation>
    <scope>NUCLEOTIDE SEQUENCE [LARGE SCALE GENOMIC DNA]</scope>
    <source>
        <strain evidence="3">bH819</strain>
    </source>
</reference>
<organism evidence="2 3">
    <name type="scientific">Vagococcus fluvialis bH819</name>
    <dbReference type="NCBI Taxonomy" id="1255619"/>
    <lineage>
        <taxon>Bacteria</taxon>
        <taxon>Bacillati</taxon>
        <taxon>Bacillota</taxon>
        <taxon>Bacilli</taxon>
        <taxon>Lactobacillales</taxon>
        <taxon>Enterococcaceae</taxon>
        <taxon>Vagococcus</taxon>
    </lineage>
</organism>
<name>A0A1X6WKQ3_9ENTE</name>
<protein>
    <submittedName>
        <fullName evidence="2">Acetyltransferase, GNAT family</fullName>
    </submittedName>
</protein>
<keyword evidence="3" id="KW-1185">Reference proteome</keyword>
<evidence type="ECO:0000313" key="3">
    <source>
        <dbReference type="Proteomes" id="UP000195918"/>
    </source>
</evidence>
<dbReference type="OrthoDB" id="9798081at2"/>